<dbReference type="InterPro" id="IPR036322">
    <property type="entry name" value="WD40_repeat_dom_sf"/>
</dbReference>
<keyword evidence="1" id="KW-0853">WD repeat</keyword>
<dbReference type="Proteomes" id="UP000287352">
    <property type="component" value="Unassembled WGS sequence"/>
</dbReference>
<dbReference type="AlphaFoldDB" id="A0A401ZYU2"/>
<dbReference type="SUPFAM" id="SSF50978">
    <property type="entry name" value="WD40 repeat-like"/>
    <property type="match status" value="1"/>
</dbReference>
<keyword evidence="3" id="KW-1185">Reference proteome</keyword>
<reference evidence="3" key="1">
    <citation type="submission" date="2018-12" db="EMBL/GenBank/DDBJ databases">
        <title>Tengunoibacter tsumagoiensis gen. nov., sp. nov., Dictyobacter kobayashii sp. nov., D. alpinus sp. nov., and D. joshuensis sp. nov. and description of Dictyobacteraceae fam. nov. within the order Ktedonobacterales isolated from Tengu-no-mugimeshi.</title>
        <authorList>
            <person name="Wang C.M."/>
            <person name="Zheng Y."/>
            <person name="Sakai Y."/>
            <person name="Toyoda A."/>
            <person name="Minakuchi Y."/>
            <person name="Abe K."/>
            <person name="Yokota A."/>
            <person name="Yabe S."/>
        </authorList>
    </citation>
    <scope>NUCLEOTIDE SEQUENCE [LARGE SCALE GENOMIC DNA]</scope>
    <source>
        <strain evidence="3">Uno3</strain>
    </source>
</reference>
<dbReference type="PANTHER" id="PTHR19879:SF9">
    <property type="entry name" value="TRANSCRIPTION INITIATION FACTOR TFIID SUBUNIT 5"/>
    <property type="match status" value="1"/>
</dbReference>
<comment type="caution">
    <text evidence="2">The sequence shown here is derived from an EMBL/GenBank/DDBJ whole genome shotgun (WGS) entry which is preliminary data.</text>
</comment>
<organism evidence="2 3">
    <name type="scientific">Tengunoibacter tsumagoiensis</name>
    <dbReference type="NCBI Taxonomy" id="2014871"/>
    <lineage>
        <taxon>Bacteria</taxon>
        <taxon>Bacillati</taxon>
        <taxon>Chloroflexota</taxon>
        <taxon>Ktedonobacteria</taxon>
        <taxon>Ktedonobacterales</taxon>
        <taxon>Dictyobacteraceae</taxon>
        <taxon>Tengunoibacter</taxon>
    </lineage>
</organism>
<name>A0A401ZYU2_9CHLR</name>
<dbReference type="Gene3D" id="2.130.10.10">
    <property type="entry name" value="YVTN repeat-like/Quinoprotein amine dehydrogenase"/>
    <property type="match status" value="2"/>
</dbReference>
<dbReference type="Pfam" id="PF00400">
    <property type="entry name" value="WD40"/>
    <property type="match status" value="2"/>
</dbReference>
<dbReference type="OrthoDB" id="494465at2"/>
<feature type="repeat" description="WD" evidence="1">
    <location>
        <begin position="244"/>
        <end position="275"/>
    </location>
</feature>
<dbReference type="PROSITE" id="PS50082">
    <property type="entry name" value="WD_REPEATS_2"/>
    <property type="match status" value="1"/>
</dbReference>
<dbReference type="SMART" id="SM00320">
    <property type="entry name" value="WD40"/>
    <property type="match status" value="4"/>
</dbReference>
<evidence type="ECO:0000313" key="3">
    <source>
        <dbReference type="Proteomes" id="UP000287352"/>
    </source>
</evidence>
<evidence type="ECO:0000313" key="2">
    <source>
        <dbReference type="EMBL" id="GCE12011.1"/>
    </source>
</evidence>
<proteinExistence type="predicted"/>
<dbReference type="InterPro" id="IPR001680">
    <property type="entry name" value="WD40_rpt"/>
</dbReference>
<gene>
    <name evidence="2" type="ORF">KTT_18700</name>
</gene>
<sequence length="327" mass="36853">MKVILAQQFNQQQDETRSLCFSQDGKILISSDSYAIYIWQYNKHGHWKLENTLFFKAFLLHLASDGNIIAFRDESYLLQLISSKDGRLLTTFPSSAPTDCAISADQNWLVTGEARRNIVFWNVKSRQSFSLPVPSQPFDDNPYSTRTDLYEETVSHFRLSPDGKQLVFRASNEIGTPHVCQIDPLQQMMVLQKILPTIALEIEMSRDGKKLAVFDGYGVVLYDLQTFQLLGKCPQPQEASYGLIALSPDGEFLAVSRNDGLVDLWSLTTFKQVTSIEAHPGLVTYWSDPIGGLAWSSTGYLATGGASAFESDLEKYDYTVKLWKVEM</sequence>
<protein>
    <submittedName>
        <fullName evidence="2">Uncharacterized protein</fullName>
    </submittedName>
</protein>
<dbReference type="EMBL" id="BIFR01000001">
    <property type="protein sequence ID" value="GCE12011.1"/>
    <property type="molecule type" value="Genomic_DNA"/>
</dbReference>
<dbReference type="InterPro" id="IPR015943">
    <property type="entry name" value="WD40/YVTN_repeat-like_dom_sf"/>
</dbReference>
<dbReference type="PANTHER" id="PTHR19879">
    <property type="entry name" value="TRANSCRIPTION INITIATION FACTOR TFIID"/>
    <property type="match status" value="1"/>
</dbReference>
<accession>A0A401ZYU2</accession>
<evidence type="ECO:0000256" key="1">
    <source>
        <dbReference type="PROSITE-ProRule" id="PRU00221"/>
    </source>
</evidence>
<dbReference type="RefSeq" id="WP_126579675.1">
    <property type="nucleotide sequence ID" value="NZ_BIFR01000001.1"/>
</dbReference>